<feature type="compositionally biased region" description="Basic and acidic residues" evidence="1">
    <location>
        <begin position="51"/>
        <end position="61"/>
    </location>
</feature>
<protein>
    <submittedName>
        <fullName evidence="4">Uncharacterized protein</fullName>
    </submittedName>
</protein>
<keyword evidence="2" id="KW-0812">Transmembrane</keyword>
<keyword evidence="2" id="KW-1133">Transmembrane helix</keyword>
<gene>
    <name evidence="4" type="ORF">RFH988_LOCUS29644</name>
</gene>
<comment type="caution">
    <text evidence="4">The sequence shown here is derived from an EMBL/GenBank/DDBJ whole genome shotgun (WGS) entry which is preliminary data.</text>
</comment>
<keyword evidence="2" id="KW-0472">Membrane</keyword>
<evidence type="ECO:0000256" key="1">
    <source>
        <dbReference type="SAM" id="MobiDB-lite"/>
    </source>
</evidence>
<feature type="chain" id="PRO_5032535093" evidence="3">
    <location>
        <begin position="33"/>
        <end position="96"/>
    </location>
</feature>
<evidence type="ECO:0000313" key="4">
    <source>
        <dbReference type="EMBL" id="CAF1299479.1"/>
    </source>
</evidence>
<evidence type="ECO:0000256" key="2">
    <source>
        <dbReference type="SAM" id="Phobius"/>
    </source>
</evidence>
<evidence type="ECO:0000313" key="5">
    <source>
        <dbReference type="Proteomes" id="UP000663882"/>
    </source>
</evidence>
<dbReference type="AlphaFoldDB" id="A0A815DKI4"/>
<feature type="signal peptide" evidence="3">
    <location>
        <begin position="1"/>
        <end position="32"/>
    </location>
</feature>
<organism evidence="4 5">
    <name type="scientific">Rotaria sordida</name>
    <dbReference type="NCBI Taxonomy" id="392033"/>
    <lineage>
        <taxon>Eukaryota</taxon>
        <taxon>Metazoa</taxon>
        <taxon>Spiralia</taxon>
        <taxon>Gnathifera</taxon>
        <taxon>Rotifera</taxon>
        <taxon>Eurotatoria</taxon>
        <taxon>Bdelloidea</taxon>
        <taxon>Philodinida</taxon>
        <taxon>Philodinidae</taxon>
        <taxon>Rotaria</taxon>
    </lineage>
</organism>
<proteinExistence type="predicted"/>
<accession>A0A815DKI4</accession>
<name>A0A815DKI4_9BILA</name>
<feature type="region of interest" description="Disordered" evidence="1">
    <location>
        <begin position="41"/>
        <end position="66"/>
    </location>
</feature>
<dbReference type="Proteomes" id="UP000663882">
    <property type="component" value="Unassembled WGS sequence"/>
</dbReference>
<sequence length="96" mass="10258">MDDAVAAPLGRPSAFEMATFCLAAVSIVVADAVETDVSDVADAKGGSRNGRGADVDERDGSQSDDGYDMEEQYYIIIKLTYPIILCLARFAVLVLH</sequence>
<feature type="transmembrane region" description="Helical" evidence="2">
    <location>
        <begin position="73"/>
        <end position="95"/>
    </location>
</feature>
<keyword evidence="3" id="KW-0732">Signal</keyword>
<dbReference type="EMBL" id="CAJNOO010002822">
    <property type="protein sequence ID" value="CAF1299479.1"/>
    <property type="molecule type" value="Genomic_DNA"/>
</dbReference>
<reference evidence="4" key="1">
    <citation type="submission" date="2021-02" db="EMBL/GenBank/DDBJ databases">
        <authorList>
            <person name="Nowell W R."/>
        </authorList>
    </citation>
    <scope>NUCLEOTIDE SEQUENCE</scope>
</reference>
<evidence type="ECO:0000256" key="3">
    <source>
        <dbReference type="SAM" id="SignalP"/>
    </source>
</evidence>